<dbReference type="EMBL" id="NAJP01000001">
    <property type="protein sequence ID" value="TKA49575.1"/>
    <property type="molecule type" value="Genomic_DNA"/>
</dbReference>
<evidence type="ECO:0008006" key="4">
    <source>
        <dbReference type="Google" id="ProtNLM"/>
    </source>
</evidence>
<feature type="region of interest" description="Disordered" evidence="1">
    <location>
        <begin position="1"/>
        <end position="199"/>
    </location>
</feature>
<reference evidence="2 3" key="1">
    <citation type="submission" date="2017-03" db="EMBL/GenBank/DDBJ databases">
        <title>Genomes of endolithic fungi from Antarctica.</title>
        <authorList>
            <person name="Coleine C."/>
            <person name="Masonjones S."/>
            <person name="Stajich J.E."/>
        </authorList>
    </citation>
    <scope>NUCLEOTIDE SEQUENCE [LARGE SCALE GENOMIC DNA]</scope>
    <source>
        <strain evidence="2 3">CCFEE 5311</strain>
    </source>
</reference>
<feature type="compositionally biased region" description="Polar residues" evidence="1">
    <location>
        <begin position="120"/>
        <end position="134"/>
    </location>
</feature>
<evidence type="ECO:0000313" key="2">
    <source>
        <dbReference type="EMBL" id="TKA49575.1"/>
    </source>
</evidence>
<dbReference type="Proteomes" id="UP000310066">
    <property type="component" value="Unassembled WGS sequence"/>
</dbReference>
<dbReference type="AlphaFoldDB" id="A0A4U0VM46"/>
<name>A0A4U0VM46_9PEZI</name>
<dbReference type="STRING" id="329885.A0A4U0VM46"/>
<accession>A0A4U0VM46</accession>
<protein>
    <recommendedName>
        <fullName evidence="4">Peroxin-14</fullName>
    </recommendedName>
</protein>
<evidence type="ECO:0000313" key="3">
    <source>
        <dbReference type="Proteomes" id="UP000310066"/>
    </source>
</evidence>
<sequence length="199" mass="20572">MTRELAEIREQIPKALEKEKKNTDEKLGDLASEMRSLKTLVQNRMQQPAQALQATPPPHRTYGTSQGQQAATAPAVNGTPAAGTATPAPTATPAAPETNGASTPTSTSTNGSAPADGERPTSTSFLSDRSNSASPYGRKLGGKAQIPQWQQTAKKRSEEAAAARKDDDAGAAGMTTDSGTSTPLEGKPAEVSDEVAADV</sequence>
<proteinExistence type="predicted"/>
<feature type="compositionally biased region" description="Low complexity" evidence="1">
    <location>
        <begin position="170"/>
        <end position="182"/>
    </location>
</feature>
<organism evidence="2 3">
    <name type="scientific">Friedmanniomyces endolithicus</name>
    <dbReference type="NCBI Taxonomy" id="329885"/>
    <lineage>
        <taxon>Eukaryota</taxon>
        <taxon>Fungi</taxon>
        <taxon>Dikarya</taxon>
        <taxon>Ascomycota</taxon>
        <taxon>Pezizomycotina</taxon>
        <taxon>Dothideomycetes</taxon>
        <taxon>Dothideomycetidae</taxon>
        <taxon>Mycosphaerellales</taxon>
        <taxon>Teratosphaeriaceae</taxon>
        <taxon>Friedmanniomyces</taxon>
    </lineage>
</organism>
<feature type="compositionally biased region" description="Polar residues" evidence="1">
    <location>
        <begin position="102"/>
        <end position="112"/>
    </location>
</feature>
<feature type="compositionally biased region" description="Basic and acidic residues" evidence="1">
    <location>
        <begin position="1"/>
        <end position="28"/>
    </location>
</feature>
<evidence type="ECO:0000256" key="1">
    <source>
        <dbReference type="SAM" id="MobiDB-lite"/>
    </source>
</evidence>
<feature type="compositionally biased region" description="Low complexity" evidence="1">
    <location>
        <begin position="70"/>
        <end position="101"/>
    </location>
</feature>
<comment type="caution">
    <text evidence="2">The sequence shown here is derived from an EMBL/GenBank/DDBJ whole genome shotgun (WGS) entry which is preliminary data.</text>
</comment>
<gene>
    <name evidence="2" type="ORF">B0A54_00242</name>
</gene>
<feature type="compositionally biased region" description="Basic and acidic residues" evidence="1">
    <location>
        <begin position="155"/>
        <end position="168"/>
    </location>
</feature>